<dbReference type="PANTHER" id="PTHR43156:SF2">
    <property type="entry name" value="STAGE II SPORULATION PROTEIN E"/>
    <property type="match status" value="1"/>
</dbReference>
<evidence type="ECO:0000259" key="5">
    <source>
        <dbReference type="PROSITE" id="PS50110"/>
    </source>
</evidence>
<proteinExistence type="predicted"/>
<dbReference type="AlphaFoldDB" id="A0A1G8YQB0"/>
<dbReference type="Proteomes" id="UP000198718">
    <property type="component" value="Unassembled WGS sequence"/>
</dbReference>
<dbReference type="InterPro" id="IPR052016">
    <property type="entry name" value="Bact_Sigma-Reg"/>
</dbReference>
<dbReference type="GO" id="GO:0000160">
    <property type="term" value="P:phosphorelay signal transduction system"/>
    <property type="evidence" value="ECO:0007669"/>
    <property type="project" value="InterPro"/>
</dbReference>
<reference evidence="6 7" key="1">
    <citation type="submission" date="2016-10" db="EMBL/GenBank/DDBJ databases">
        <authorList>
            <person name="de Groot N.N."/>
        </authorList>
    </citation>
    <scope>NUCLEOTIDE SEQUENCE [LARGE SCALE GENOMIC DNA]</scope>
    <source>
        <strain evidence="6 7">DSM 18346</strain>
    </source>
</reference>
<dbReference type="GO" id="GO:0016791">
    <property type="term" value="F:phosphatase activity"/>
    <property type="evidence" value="ECO:0007669"/>
    <property type="project" value="TreeGrafter"/>
</dbReference>
<sequence>MTFGKILILSREKNSCCDIKIMLRKYGHEVLEENPRENILNEVFHIIPHIILFVFTGKEGEEEDFLNIGRSFKDDERTKEIPIITIFHDSRDEEKLEHIPIEMDDYISKPFKEKDFILKINNQLKIAVLQKNYQQTKMALEESLTTIQKQKIELEHNLTMASKIQEALIPKTLGNIPNCSFYWYFQPSGRVGGDIFDVFMLDEDHMGLYVIDVMGHGIASSMLAVALSEFLILDIDRGSPLKRKTRKPPYYEIVSPVEVVDYLNKRFPFTKYHHYFTIFYMVLNVKTGVGKYVRGAHPTPLLVKSNNDIVELQGYGTPVGFEFTEGYEEKSIYLDPGDHLIVYTDGLLELPDEDGNSIEYEGLIEYIKREINCNHPNHYLTYNINQLAQSQEKLKDDLSVLEMKWVKFI</sequence>
<evidence type="ECO:0000256" key="1">
    <source>
        <dbReference type="ARBA" id="ARBA00018672"/>
    </source>
</evidence>
<dbReference type="InterPro" id="IPR001932">
    <property type="entry name" value="PPM-type_phosphatase-like_dom"/>
</dbReference>
<dbReference type="InterPro" id="IPR001789">
    <property type="entry name" value="Sig_transdc_resp-reg_receiver"/>
</dbReference>
<evidence type="ECO:0000256" key="3">
    <source>
        <dbReference type="ARBA" id="ARBA00024867"/>
    </source>
</evidence>
<dbReference type="SUPFAM" id="SSF52172">
    <property type="entry name" value="CheY-like"/>
    <property type="match status" value="1"/>
</dbReference>
<dbReference type="Pfam" id="PF07228">
    <property type="entry name" value="SpoIIE"/>
    <property type="match status" value="1"/>
</dbReference>
<dbReference type="InterPro" id="IPR036457">
    <property type="entry name" value="PPM-type-like_dom_sf"/>
</dbReference>
<evidence type="ECO:0000256" key="2">
    <source>
        <dbReference type="ARBA" id="ARBA00022801"/>
    </source>
</evidence>
<gene>
    <name evidence="6" type="ORF">SAMN05660472_00614</name>
</gene>
<dbReference type="Gene3D" id="3.60.40.10">
    <property type="entry name" value="PPM-type phosphatase domain"/>
    <property type="match status" value="1"/>
</dbReference>
<evidence type="ECO:0000313" key="7">
    <source>
        <dbReference type="Proteomes" id="UP000198718"/>
    </source>
</evidence>
<evidence type="ECO:0000313" key="6">
    <source>
        <dbReference type="EMBL" id="SDK04963.1"/>
    </source>
</evidence>
<evidence type="ECO:0000256" key="4">
    <source>
        <dbReference type="PROSITE-ProRule" id="PRU00169"/>
    </source>
</evidence>
<dbReference type="InterPro" id="IPR011006">
    <property type="entry name" value="CheY-like_superfamily"/>
</dbReference>
<dbReference type="Gene3D" id="3.40.50.2300">
    <property type="match status" value="1"/>
</dbReference>
<feature type="domain" description="Response regulatory" evidence="5">
    <location>
        <begin position="5"/>
        <end position="124"/>
    </location>
</feature>
<dbReference type="STRING" id="393762.SAMN05660472_00614"/>
<comment type="function">
    <text evidence="3">May play the central regulatory role in sporulation. It may be an element of the effector pathway responsible for the activation of sporulation genes in response to nutritional stress. Spo0A may act in concert with spo0H (a sigma factor) to control the expression of some genes that are critical to the sporulation process.</text>
</comment>
<accession>A0A1G8YQB0</accession>
<dbReference type="SMART" id="SM00331">
    <property type="entry name" value="PP2C_SIG"/>
    <property type="match status" value="1"/>
</dbReference>
<keyword evidence="7" id="KW-1185">Reference proteome</keyword>
<dbReference type="PROSITE" id="PS50110">
    <property type="entry name" value="RESPONSE_REGULATORY"/>
    <property type="match status" value="1"/>
</dbReference>
<keyword evidence="2" id="KW-0378">Hydrolase</keyword>
<name>A0A1G8YQB0_9FIRM</name>
<organism evidence="6 7">
    <name type="scientific">Natronincola ferrireducens</name>
    <dbReference type="NCBI Taxonomy" id="393762"/>
    <lineage>
        <taxon>Bacteria</taxon>
        <taxon>Bacillati</taxon>
        <taxon>Bacillota</taxon>
        <taxon>Clostridia</taxon>
        <taxon>Peptostreptococcales</taxon>
        <taxon>Natronincolaceae</taxon>
        <taxon>Natronincola</taxon>
    </lineage>
</organism>
<dbReference type="OrthoDB" id="9763484at2"/>
<protein>
    <recommendedName>
        <fullName evidence="1">Stage 0 sporulation protein A homolog</fullName>
    </recommendedName>
</protein>
<comment type="caution">
    <text evidence="4">Lacks conserved residue(s) required for the propagation of feature annotation.</text>
</comment>
<dbReference type="PANTHER" id="PTHR43156">
    <property type="entry name" value="STAGE II SPORULATION PROTEIN E-RELATED"/>
    <property type="match status" value="1"/>
</dbReference>
<dbReference type="EMBL" id="FNFP01000001">
    <property type="protein sequence ID" value="SDK04963.1"/>
    <property type="molecule type" value="Genomic_DNA"/>
</dbReference>
<dbReference type="RefSeq" id="WP_090550110.1">
    <property type="nucleotide sequence ID" value="NZ_FNFP01000001.1"/>
</dbReference>